<organism evidence="2">
    <name type="scientific">Cacopsylla melanoneura</name>
    <dbReference type="NCBI Taxonomy" id="428564"/>
    <lineage>
        <taxon>Eukaryota</taxon>
        <taxon>Metazoa</taxon>
        <taxon>Ecdysozoa</taxon>
        <taxon>Arthropoda</taxon>
        <taxon>Hexapoda</taxon>
        <taxon>Insecta</taxon>
        <taxon>Pterygota</taxon>
        <taxon>Neoptera</taxon>
        <taxon>Paraneoptera</taxon>
        <taxon>Hemiptera</taxon>
        <taxon>Sternorrhyncha</taxon>
        <taxon>Psylloidea</taxon>
        <taxon>Psyllidae</taxon>
        <taxon>Psyllinae</taxon>
        <taxon>Cacopsylla</taxon>
    </lineage>
</organism>
<keyword evidence="1" id="KW-0812">Transmembrane</keyword>
<protein>
    <submittedName>
        <fullName evidence="2">Uncharacterized protein</fullName>
    </submittedName>
</protein>
<evidence type="ECO:0000256" key="1">
    <source>
        <dbReference type="SAM" id="Phobius"/>
    </source>
</evidence>
<keyword evidence="1" id="KW-0472">Membrane</keyword>
<name>A0A8D8YWR5_9HEMI</name>
<sequence length="110" mass="12565">MQSLFAPAIYVFMNFILFFMPFHSNFIFYVLLSSWAASRKTGMIKPAPASHLNLKVLHQAGLSGVNYTRFDENDCHVKNPVSHFNLKVLHQAGLSCVSYTRLDENDCHEQ</sequence>
<proteinExistence type="predicted"/>
<reference evidence="2" key="1">
    <citation type="submission" date="2021-05" db="EMBL/GenBank/DDBJ databases">
        <authorList>
            <person name="Alioto T."/>
            <person name="Alioto T."/>
            <person name="Gomez Garrido J."/>
        </authorList>
    </citation>
    <scope>NUCLEOTIDE SEQUENCE</scope>
</reference>
<evidence type="ECO:0000313" key="2">
    <source>
        <dbReference type="EMBL" id="CAG6735841.1"/>
    </source>
</evidence>
<keyword evidence="1" id="KW-1133">Transmembrane helix</keyword>
<feature type="transmembrane region" description="Helical" evidence="1">
    <location>
        <begin position="12"/>
        <end position="32"/>
    </location>
</feature>
<dbReference type="AlphaFoldDB" id="A0A8D8YWR5"/>
<dbReference type="EMBL" id="HBUF01397041">
    <property type="protein sequence ID" value="CAG6735841.1"/>
    <property type="molecule type" value="Transcribed_RNA"/>
</dbReference>
<accession>A0A8D8YWR5</accession>